<protein>
    <recommendedName>
        <fullName evidence="3">DUF4303 domain-containing protein</fullName>
    </recommendedName>
</protein>
<reference evidence="2" key="1">
    <citation type="journal article" date="2019" name="Int. J. Syst. Evol. Microbiol.">
        <title>The Global Catalogue of Microorganisms (GCM) 10K type strain sequencing project: providing services to taxonomists for standard genome sequencing and annotation.</title>
        <authorList>
            <consortium name="The Broad Institute Genomics Platform"/>
            <consortium name="The Broad Institute Genome Sequencing Center for Infectious Disease"/>
            <person name="Wu L."/>
            <person name="Ma J."/>
        </authorList>
    </citation>
    <scope>NUCLEOTIDE SEQUENCE [LARGE SCALE GENOMIC DNA]</scope>
    <source>
        <strain evidence="2">CGMCC 1.7693</strain>
    </source>
</reference>
<evidence type="ECO:0000313" key="2">
    <source>
        <dbReference type="Proteomes" id="UP000641206"/>
    </source>
</evidence>
<proteinExistence type="predicted"/>
<dbReference type="Proteomes" id="UP000641206">
    <property type="component" value="Unassembled WGS sequence"/>
</dbReference>
<evidence type="ECO:0000313" key="1">
    <source>
        <dbReference type="EMBL" id="GGP09034.1"/>
    </source>
</evidence>
<comment type="caution">
    <text evidence="1">The sequence shown here is derived from an EMBL/GenBank/DDBJ whole genome shotgun (WGS) entry which is preliminary data.</text>
</comment>
<accession>A0ABQ2NRT6</accession>
<evidence type="ECO:0008006" key="3">
    <source>
        <dbReference type="Google" id="ProtNLM"/>
    </source>
</evidence>
<sequence length="239" mass="28895">MINMDSTLIIKKIERDLDEVAEQTETEIMQLFSSLLSYDLMTGVKYYVSHEFDPPWDFSGTLFRCQIDENFNLADYEKVEEFLEEYTGNTVATYSSHYGLFHETYREKYSDWFEEQYRNAHYDYFNKLGNEVLELLAVKIYNDDYMETNDMHDLIYELISDIEEFEDMSIIHANNLCSKISEMDFLLIYKLGESEAKERLLQEQVKREKTKDERDTFRKRWLLLEKKYRLAYQKPFPKK</sequence>
<gene>
    <name evidence="1" type="ORF">GCM10011346_11470</name>
</gene>
<organism evidence="1 2">
    <name type="scientific">Oceanobacillus neutriphilus</name>
    <dbReference type="NCBI Taxonomy" id="531815"/>
    <lineage>
        <taxon>Bacteria</taxon>
        <taxon>Bacillati</taxon>
        <taxon>Bacillota</taxon>
        <taxon>Bacilli</taxon>
        <taxon>Bacillales</taxon>
        <taxon>Bacillaceae</taxon>
        <taxon>Oceanobacillus</taxon>
    </lineage>
</organism>
<dbReference type="EMBL" id="BMLW01000003">
    <property type="protein sequence ID" value="GGP09034.1"/>
    <property type="molecule type" value="Genomic_DNA"/>
</dbReference>
<dbReference type="RefSeq" id="WP_188733500.1">
    <property type="nucleotide sequence ID" value="NZ_BMLW01000003.1"/>
</dbReference>
<keyword evidence="2" id="KW-1185">Reference proteome</keyword>
<name>A0ABQ2NRT6_9BACI</name>